<feature type="compositionally biased region" description="Pro residues" evidence="6">
    <location>
        <begin position="48"/>
        <end position="57"/>
    </location>
</feature>
<dbReference type="GO" id="GO:0070971">
    <property type="term" value="C:endoplasmic reticulum exit site"/>
    <property type="evidence" value="ECO:0007669"/>
    <property type="project" value="TreeGrafter"/>
</dbReference>
<dbReference type="GO" id="GO:0005198">
    <property type="term" value="F:structural molecule activity"/>
    <property type="evidence" value="ECO:0007669"/>
    <property type="project" value="TreeGrafter"/>
</dbReference>
<evidence type="ECO:0000313" key="8">
    <source>
        <dbReference type="EMBL" id="RKP06454.1"/>
    </source>
</evidence>
<dbReference type="GO" id="GO:0007029">
    <property type="term" value="P:endoplasmic reticulum organization"/>
    <property type="evidence" value="ECO:0007669"/>
    <property type="project" value="TreeGrafter"/>
</dbReference>
<dbReference type="EMBL" id="KZ992880">
    <property type="protein sequence ID" value="RKP06454.1"/>
    <property type="molecule type" value="Genomic_DNA"/>
</dbReference>
<name>A0A4P9XKV1_9FUNG</name>
<keyword evidence="4" id="KW-0472">Membrane</keyword>
<dbReference type="Proteomes" id="UP000271241">
    <property type="component" value="Unassembled WGS sequence"/>
</dbReference>
<dbReference type="InterPro" id="IPR040251">
    <property type="entry name" value="SEC31-like"/>
</dbReference>
<dbReference type="PANTHER" id="PTHR13923:SF11">
    <property type="entry name" value="SECRETORY 31, ISOFORM D"/>
    <property type="match status" value="1"/>
</dbReference>
<evidence type="ECO:0000256" key="5">
    <source>
        <dbReference type="ARBA" id="ARBA00029433"/>
    </source>
</evidence>
<feature type="compositionally biased region" description="Low complexity" evidence="6">
    <location>
        <begin position="58"/>
        <end position="86"/>
    </location>
</feature>
<dbReference type="Pfam" id="PF07304">
    <property type="entry name" value="SRA1"/>
    <property type="match status" value="1"/>
</dbReference>
<evidence type="ECO:0000256" key="4">
    <source>
        <dbReference type="ARBA" id="ARBA00023136"/>
    </source>
</evidence>
<gene>
    <name evidence="8" type="ORF">THASP1DRAFT_25227</name>
</gene>
<dbReference type="AlphaFoldDB" id="A0A4P9XKV1"/>
<feature type="compositionally biased region" description="Pro residues" evidence="6">
    <location>
        <begin position="18"/>
        <end position="27"/>
    </location>
</feature>
<sequence>MTVDGLFARLSALRSSQPAPPPPPPPVAAAKQTPLPPPLPPKDTAAFLPPPPPPPPTNAGCPAPSDASPPSSEPSSLPQTPTTEQPYRYSLAGNYRDFRDYSHAEDGHWNDVPTHVLQARKSFAEPAAGSAIDTALSTEAIELLLRDVLAECASIKAPAQKRMLDDTKRRMDTLFERISGGQLSERILAEIGVFAQALAKSDYAAANKVHVGLMQTDYDTEGRWLVGAKRLVDLVQSARANS</sequence>
<feature type="domain" description="SRA1/Sec31" evidence="7">
    <location>
        <begin position="114"/>
        <end position="236"/>
    </location>
</feature>
<dbReference type="GO" id="GO:0030127">
    <property type="term" value="C:COPII vesicle coat"/>
    <property type="evidence" value="ECO:0007669"/>
    <property type="project" value="TreeGrafter"/>
</dbReference>
<feature type="region of interest" description="Disordered" evidence="6">
    <location>
        <begin position="1"/>
        <end position="88"/>
    </location>
</feature>
<keyword evidence="2" id="KW-0853">WD repeat</keyword>
<keyword evidence="9" id="KW-1185">Reference proteome</keyword>
<accession>A0A4P9XKV1</accession>
<evidence type="ECO:0000256" key="3">
    <source>
        <dbReference type="ARBA" id="ARBA00022737"/>
    </source>
</evidence>
<keyword evidence="3" id="KW-0677">Repeat</keyword>
<proteinExistence type="predicted"/>
<organism evidence="8 9">
    <name type="scientific">Thamnocephalis sphaerospora</name>
    <dbReference type="NCBI Taxonomy" id="78915"/>
    <lineage>
        <taxon>Eukaryota</taxon>
        <taxon>Fungi</taxon>
        <taxon>Fungi incertae sedis</taxon>
        <taxon>Zoopagomycota</taxon>
        <taxon>Zoopagomycotina</taxon>
        <taxon>Zoopagomycetes</taxon>
        <taxon>Zoopagales</taxon>
        <taxon>Sigmoideomycetaceae</taxon>
        <taxon>Thamnocephalis</taxon>
    </lineage>
</organism>
<evidence type="ECO:0000313" key="9">
    <source>
        <dbReference type="Proteomes" id="UP000271241"/>
    </source>
</evidence>
<evidence type="ECO:0000256" key="1">
    <source>
        <dbReference type="ARBA" id="ARBA00022448"/>
    </source>
</evidence>
<comment type="subcellular location">
    <subcellularLocation>
        <location evidence="5">Endomembrane system</location>
        <topology evidence="5">Peripheral membrane protein</topology>
        <orientation evidence="5">Cytoplasmic side</orientation>
    </subcellularLocation>
</comment>
<protein>
    <recommendedName>
        <fullName evidence="7">SRA1/Sec31 domain-containing protein</fullName>
    </recommendedName>
</protein>
<evidence type="ECO:0000256" key="6">
    <source>
        <dbReference type="SAM" id="MobiDB-lite"/>
    </source>
</evidence>
<dbReference type="OrthoDB" id="542917at2759"/>
<dbReference type="Gene3D" id="1.20.940.10">
    <property type="entry name" value="Functional domain of the splicing factor Prp18"/>
    <property type="match status" value="1"/>
</dbReference>
<reference evidence="9" key="1">
    <citation type="journal article" date="2018" name="Nat. Microbiol.">
        <title>Leveraging single-cell genomics to expand the fungal tree of life.</title>
        <authorList>
            <person name="Ahrendt S.R."/>
            <person name="Quandt C.A."/>
            <person name="Ciobanu D."/>
            <person name="Clum A."/>
            <person name="Salamov A."/>
            <person name="Andreopoulos B."/>
            <person name="Cheng J.F."/>
            <person name="Woyke T."/>
            <person name="Pelin A."/>
            <person name="Henrissat B."/>
            <person name="Reynolds N.K."/>
            <person name="Benny G.L."/>
            <person name="Smith M.E."/>
            <person name="James T.Y."/>
            <person name="Grigoriev I.V."/>
        </authorList>
    </citation>
    <scope>NUCLEOTIDE SEQUENCE [LARGE SCALE GENOMIC DNA]</scope>
    <source>
        <strain evidence="9">RSA 1356</strain>
    </source>
</reference>
<dbReference type="GO" id="GO:0090110">
    <property type="term" value="P:COPII-coated vesicle cargo loading"/>
    <property type="evidence" value="ECO:0007669"/>
    <property type="project" value="TreeGrafter"/>
</dbReference>
<evidence type="ECO:0000259" key="7">
    <source>
        <dbReference type="Pfam" id="PF07304"/>
    </source>
</evidence>
<dbReference type="STRING" id="78915.A0A4P9XKV1"/>
<dbReference type="InterPro" id="IPR009917">
    <property type="entry name" value="SRA1/Sec31"/>
</dbReference>
<dbReference type="PANTHER" id="PTHR13923">
    <property type="entry name" value="SEC31-RELATED PROTEIN"/>
    <property type="match status" value="1"/>
</dbReference>
<evidence type="ECO:0000256" key="2">
    <source>
        <dbReference type="ARBA" id="ARBA00022574"/>
    </source>
</evidence>
<keyword evidence="1" id="KW-0813">Transport</keyword>